<dbReference type="InterPro" id="IPR003593">
    <property type="entry name" value="AAA+_ATPase"/>
</dbReference>
<feature type="domain" description="Sigma-54 factor interaction" evidence="8">
    <location>
        <begin position="139"/>
        <end position="368"/>
    </location>
</feature>
<dbReference type="OrthoDB" id="9334at2"/>
<keyword evidence="3" id="KW-0805">Transcription regulation</keyword>
<keyword evidence="4" id="KW-0238">DNA-binding</keyword>
<dbReference type="eggNOG" id="COG2204">
    <property type="taxonomic scope" value="Bacteria"/>
</dbReference>
<dbReference type="PROSITE" id="PS50110">
    <property type="entry name" value="RESPONSE_REGULATORY"/>
    <property type="match status" value="1"/>
</dbReference>
<sequence>MRLLIVEDEEDLGNLLKEYFEERNYKVWLAKDGKSALEYAEKYAFDLILLDLFLPDIDGMYLLEKIKALQSLSEVIVLTGHGTVKTAVEAMKRGAYDFLTKPCTLGEVEATLEKAYQSLIIKRENSLMRKERDLKQEGYIFESVKMREILKQVEKIACSDCPLLIVGETGVGKEVVARLVHSMSDRSSKPFIAINIASIPSDLLEAELFGHERGAFTGASSAKEGFFELADGGVLFLDEISEIDLSLQAKLLRAIETKKFYRVGGRKEIESDVRVITATNRDPRKLVKDGKLREDLYFRLNTFELHIPPLRERREDIIPLAQHFLRLYATKYSKNIKGFTQEAKKLLLSYNYPGNVRELRNIVERVCLLCEGEYVNEEDLNFLNYEEHKLLKDFERRKIEEVLREVNYNKRLASEILGIPLRTLYRKIERYGIKEEL</sequence>
<dbReference type="PROSITE" id="PS00688">
    <property type="entry name" value="SIGMA54_INTERACT_3"/>
    <property type="match status" value="1"/>
</dbReference>
<dbReference type="SMART" id="SM00382">
    <property type="entry name" value="AAA"/>
    <property type="match status" value="1"/>
</dbReference>
<reference evidence="10 11" key="1">
    <citation type="journal article" date="2010" name="J. Bacteriol.">
        <title>Complete genome sequence of the thermophilic, obligately chemolithoautotrophic hydrogen-oxidizing bacterium Hydrogenobacter thermophilus TK-6.</title>
        <authorList>
            <person name="Arai H."/>
            <person name="Kanbe H."/>
            <person name="Ishii M."/>
            <person name="Igarashi Y."/>
        </authorList>
    </citation>
    <scope>NUCLEOTIDE SEQUENCE [LARGE SCALE GENOMIC DNA]</scope>
    <source>
        <strain evidence="11">DSM 6534 / IAM 12695 / TK-6 [Tokyo]</strain>
    </source>
</reference>
<organism evidence="10 11">
    <name type="scientific">Hydrogenobacter thermophilus (strain DSM 6534 / IAM 12695 / TK-6)</name>
    <dbReference type="NCBI Taxonomy" id="608538"/>
    <lineage>
        <taxon>Bacteria</taxon>
        <taxon>Pseudomonadati</taxon>
        <taxon>Aquificota</taxon>
        <taxon>Aquificia</taxon>
        <taxon>Aquificales</taxon>
        <taxon>Aquificaceae</taxon>
        <taxon>Hydrogenobacter</taxon>
    </lineage>
</organism>
<dbReference type="GO" id="GO:0000160">
    <property type="term" value="P:phosphorelay signal transduction system"/>
    <property type="evidence" value="ECO:0007669"/>
    <property type="project" value="InterPro"/>
</dbReference>
<accession>D3DHI2</accession>
<keyword evidence="6" id="KW-0804">Transcription</keyword>
<keyword evidence="5" id="KW-0010">Activator</keyword>
<name>D3DHI2_HYDTT</name>
<dbReference type="PANTHER" id="PTHR32071:SF119">
    <property type="entry name" value="SIGMA L-DEPENDENT TRANSCRIPTIONAL REGULATOR YPLP-RELATED"/>
    <property type="match status" value="1"/>
</dbReference>
<keyword evidence="11" id="KW-1185">Reference proteome</keyword>
<evidence type="ECO:0000313" key="10">
    <source>
        <dbReference type="EMBL" id="BAI69284.1"/>
    </source>
</evidence>
<evidence type="ECO:0000256" key="6">
    <source>
        <dbReference type="ARBA" id="ARBA00023163"/>
    </source>
</evidence>
<dbReference type="InterPro" id="IPR009057">
    <property type="entry name" value="Homeodomain-like_sf"/>
</dbReference>
<evidence type="ECO:0000256" key="7">
    <source>
        <dbReference type="PROSITE-ProRule" id="PRU00169"/>
    </source>
</evidence>
<dbReference type="InterPro" id="IPR058031">
    <property type="entry name" value="AAA_lid_NorR"/>
</dbReference>
<dbReference type="AlphaFoldDB" id="D3DHI2"/>
<dbReference type="InterPro" id="IPR027417">
    <property type="entry name" value="P-loop_NTPase"/>
</dbReference>
<dbReference type="SUPFAM" id="SSF52540">
    <property type="entry name" value="P-loop containing nucleoside triphosphate hydrolases"/>
    <property type="match status" value="1"/>
</dbReference>
<dbReference type="PANTHER" id="PTHR32071">
    <property type="entry name" value="TRANSCRIPTIONAL REGULATORY PROTEIN"/>
    <property type="match status" value="1"/>
</dbReference>
<dbReference type="SUPFAM" id="SSF46689">
    <property type="entry name" value="Homeodomain-like"/>
    <property type="match status" value="1"/>
</dbReference>
<dbReference type="InterPro" id="IPR001789">
    <property type="entry name" value="Sig_transdc_resp-reg_receiver"/>
</dbReference>
<dbReference type="InterPro" id="IPR002078">
    <property type="entry name" value="Sigma_54_int"/>
</dbReference>
<dbReference type="FunFam" id="3.40.50.300:FF:000006">
    <property type="entry name" value="DNA-binding transcriptional regulator NtrC"/>
    <property type="match status" value="1"/>
</dbReference>
<dbReference type="PROSITE" id="PS00675">
    <property type="entry name" value="SIGMA54_INTERACT_1"/>
    <property type="match status" value="1"/>
</dbReference>
<dbReference type="KEGG" id="hte:Hydth_0824"/>
<dbReference type="Pfam" id="PF02954">
    <property type="entry name" value="HTH_8"/>
    <property type="match status" value="1"/>
</dbReference>
<evidence type="ECO:0000313" key="11">
    <source>
        <dbReference type="Proteomes" id="UP000002574"/>
    </source>
</evidence>
<keyword evidence="2" id="KW-0067">ATP-binding</keyword>
<dbReference type="Pfam" id="PF25601">
    <property type="entry name" value="AAA_lid_14"/>
    <property type="match status" value="1"/>
</dbReference>
<evidence type="ECO:0000259" key="8">
    <source>
        <dbReference type="PROSITE" id="PS50045"/>
    </source>
</evidence>
<dbReference type="Pfam" id="PF00072">
    <property type="entry name" value="Response_reg"/>
    <property type="match status" value="1"/>
</dbReference>
<dbReference type="EMBL" id="AP011112">
    <property type="protein sequence ID" value="BAI69284.1"/>
    <property type="molecule type" value="Genomic_DNA"/>
</dbReference>
<evidence type="ECO:0000256" key="2">
    <source>
        <dbReference type="ARBA" id="ARBA00022840"/>
    </source>
</evidence>
<dbReference type="GO" id="GO:0043565">
    <property type="term" value="F:sequence-specific DNA binding"/>
    <property type="evidence" value="ECO:0007669"/>
    <property type="project" value="InterPro"/>
</dbReference>
<dbReference type="PROSITE" id="PS50045">
    <property type="entry name" value="SIGMA54_INTERACT_4"/>
    <property type="match status" value="1"/>
</dbReference>
<dbReference type="GO" id="GO:0005524">
    <property type="term" value="F:ATP binding"/>
    <property type="evidence" value="ECO:0007669"/>
    <property type="project" value="UniProtKB-KW"/>
</dbReference>
<keyword evidence="1" id="KW-0547">Nucleotide-binding</keyword>
<proteinExistence type="predicted"/>
<gene>
    <name evidence="10" type="ordered locus">HTH_0824</name>
</gene>
<dbReference type="Gene3D" id="1.10.8.60">
    <property type="match status" value="1"/>
</dbReference>
<dbReference type="InterPro" id="IPR025662">
    <property type="entry name" value="Sigma_54_int_dom_ATP-bd_1"/>
</dbReference>
<dbReference type="Proteomes" id="UP000002574">
    <property type="component" value="Chromosome"/>
</dbReference>
<dbReference type="GO" id="GO:0006355">
    <property type="term" value="P:regulation of DNA-templated transcription"/>
    <property type="evidence" value="ECO:0007669"/>
    <property type="project" value="InterPro"/>
</dbReference>
<dbReference type="FunFam" id="1.10.8.60:FF:000014">
    <property type="entry name" value="DNA-binding transcriptional regulator NtrC"/>
    <property type="match status" value="1"/>
</dbReference>
<dbReference type="SUPFAM" id="SSF52172">
    <property type="entry name" value="CheY-like"/>
    <property type="match status" value="1"/>
</dbReference>
<dbReference type="RefSeq" id="WP_012963465.1">
    <property type="nucleotide sequence ID" value="NC_013799.1"/>
</dbReference>
<dbReference type="CDD" id="cd00009">
    <property type="entry name" value="AAA"/>
    <property type="match status" value="1"/>
</dbReference>
<feature type="modified residue" description="4-aspartylphosphate" evidence="7">
    <location>
        <position position="51"/>
    </location>
</feature>
<evidence type="ECO:0000259" key="9">
    <source>
        <dbReference type="PROSITE" id="PS50110"/>
    </source>
</evidence>
<dbReference type="Gene3D" id="1.10.10.60">
    <property type="entry name" value="Homeodomain-like"/>
    <property type="match status" value="1"/>
</dbReference>
<dbReference type="InterPro" id="IPR025944">
    <property type="entry name" value="Sigma_54_int_dom_CS"/>
</dbReference>
<evidence type="ECO:0000256" key="5">
    <source>
        <dbReference type="ARBA" id="ARBA00023159"/>
    </source>
</evidence>
<evidence type="ECO:0000256" key="4">
    <source>
        <dbReference type="ARBA" id="ARBA00023125"/>
    </source>
</evidence>
<dbReference type="Gene3D" id="3.40.50.300">
    <property type="entry name" value="P-loop containing nucleotide triphosphate hydrolases"/>
    <property type="match status" value="1"/>
</dbReference>
<dbReference type="KEGG" id="hth:HTH_0824"/>
<protein>
    <submittedName>
        <fullName evidence="10">Transcriptional regulator, NtrC family</fullName>
    </submittedName>
</protein>
<dbReference type="PRINTS" id="PR01590">
    <property type="entry name" value="HTHFIS"/>
</dbReference>
<evidence type="ECO:0000256" key="1">
    <source>
        <dbReference type="ARBA" id="ARBA00022741"/>
    </source>
</evidence>
<dbReference type="SMART" id="SM00448">
    <property type="entry name" value="REC"/>
    <property type="match status" value="1"/>
</dbReference>
<feature type="domain" description="Response regulatory" evidence="9">
    <location>
        <begin position="2"/>
        <end position="116"/>
    </location>
</feature>
<dbReference type="Pfam" id="PF00158">
    <property type="entry name" value="Sigma54_activat"/>
    <property type="match status" value="1"/>
</dbReference>
<dbReference type="InterPro" id="IPR011006">
    <property type="entry name" value="CheY-like_superfamily"/>
</dbReference>
<keyword evidence="7" id="KW-0597">Phosphoprotein</keyword>
<dbReference type="InterPro" id="IPR002197">
    <property type="entry name" value="HTH_Fis"/>
</dbReference>
<dbReference type="STRING" id="608538.HTH_0824"/>
<evidence type="ECO:0000256" key="3">
    <source>
        <dbReference type="ARBA" id="ARBA00023015"/>
    </source>
</evidence>
<dbReference type="Gene3D" id="3.40.50.2300">
    <property type="match status" value="1"/>
</dbReference>